<dbReference type="EMBL" id="CAJNOJ010000109">
    <property type="protein sequence ID" value="CAF1129431.1"/>
    <property type="molecule type" value="Genomic_DNA"/>
</dbReference>
<sequence length="624" mass="72186">MSKTLVYQTNKEFDKCAELLRSIVNAQKSRRDSSSPIVHKDSRKEKQNSSTNRQLKKQSSKITITKTSFIKTNKHNGTNKHERRSFYSPQRPSHSTVEMLCDSGLSKNRLSPNKSRKQPSPCQTTRQHLISSLPTNKISAKSCSRSSIKDEFIRSSSCSDLGSLKSNLMQKEQTRSVLEHFLTSLSRIRIISKQIRSHHNDKESLFLWNELENCLSVAMSYAKNDIQFQLSLVPLRSEILELRRQLQTTNSHLYKYNLIRRSDDRYVDLQKKFDTNQTQCRQLSLHNEQLKSKCQNLQDKFDHLQRNHVQLIQRITQQNIRSVAQRTEWISTDNHFLLREEIIFLKEKLYHVYDDLATVFNQNHQLESNIKQQKKQLSHYEQQFKNLKQSAQCLLHDVNNRSVEDKTRQFLSNILHDQHEAKISPSTVHQIHVTPLKPVNSSPLYFTSPQKPNVIFTSSQQPIAAHRTHVSPTKTTNRFRPKSLFVTPTILNDSNVLSKFRDHRDPTVDITQYSSSTIDDADSTLTSSSSSISLCYPQRKRKNLYNSLPTLTQSSSINCPKTAKYRENYNNESDPELDEISNLTSKLFSSEDHVDIPIRDVNISTSSSSTPSTRLSDAERRILI</sequence>
<feature type="compositionally biased region" description="Basic residues" evidence="2">
    <location>
        <begin position="72"/>
        <end position="83"/>
    </location>
</feature>
<evidence type="ECO:0000313" key="3">
    <source>
        <dbReference type="EMBL" id="CAF1129431.1"/>
    </source>
</evidence>
<accession>A0A814R681</accession>
<evidence type="ECO:0000313" key="4">
    <source>
        <dbReference type="Proteomes" id="UP000663852"/>
    </source>
</evidence>
<feature type="compositionally biased region" description="Low complexity" evidence="2">
    <location>
        <begin position="60"/>
        <end position="71"/>
    </location>
</feature>
<feature type="compositionally biased region" description="Basic and acidic residues" evidence="2">
    <location>
        <begin position="29"/>
        <end position="47"/>
    </location>
</feature>
<keyword evidence="1" id="KW-0175">Coiled coil</keyword>
<name>A0A814R681_ADIRI</name>
<dbReference type="Proteomes" id="UP000663852">
    <property type="component" value="Unassembled WGS sequence"/>
</dbReference>
<evidence type="ECO:0000256" key="2">
    <source>
        <dbReference type="SAM" id="MobiDB-lite"/>
    </source>
</evidence>
<feature type="compositionally biased region" description="Polar residues" evidence="2">
    <location>
        <begin position="105"/>
        <end position="127"/>
    </location>
</feature>
<organism evidence="3 4">
    <name type="scientific">Adineta ricciae</name>
    <name type="common">Rotifer</name>
    <dbReference type="NCBI Taxonomy" id="249248"/>
    <lineage>
        <taxon>Eukaryota</taxon>
        <taxon>Metazoa</taxon>
        <taxon>Spiralia</taxon>
        <taxon>Gnathifera</taxon>
        <taxon>Rotifera</taxon>
        <taxon>Eurotatoria</taxon>
        <taxon>Bdelloidea</taxon>
        <taxon>Adinetida</taxon>
        <taxon>Adinetidae</taxon>
        <taxon>Adineta</taxon>
    </lineage>
</organism>
<feature type="region of interest" description="Disordered" evidence="2">
    <location>
        <begin position="26"/>
        <end position="127"/>
    </location>
</feature>
<feature type="compositionally biased region" description="Polar residues" evidence="2">
    <location>
        <begin position="87"/>
        <end position="96"/>
    </location>
</feature>
<reference evidence="3" key="1">
    <citation type="submission" date="2021-02" db="EMBL/GenBank/DDBJ databases">
        <authorList>
            <person name="Nowell W R."/>
        </authorList>
    </citation>
    <scope>NUCLEOTIDE SEQUENCE</scope>
</reference>
<gene>
    <name evidence="3" type="ORF">EDS130_LOCUS21495</name>
</gene>
<proteinExistence type="predicted"/>
<evidence type="ECO:0000256" key="1">
    <source>
        <dbReference type="SAM" id="Coils"/>
    </source>
</evidence>
<comment type="caution">
    <text evidence="3">The sequence shown here is derived from an EMBL/GenBank/DDBJ whole genome shotgun (WGS) entry which is preliminary data.</text>
</comment>
<feature type="coiled-coil region" evidence="1">
    <location>
        <begin position="356"/>
        <end position="390"/>
    </location>
</feature>
<protein>
    <submittedName>
        <fullName evidence="3">Uncharacterized protein</fullName>
    </submittedName>
</protein>
<dbReference type="AlphaFoldDB" id="A0A814R681"/>
<feature type="coiled-coil region" evidence="1">
    <location>
        <begin position="280"/>
        <end position="314"/>
    </location>
</feature>